<dbReference type="Proteomes" id="UP000826661">
    <property type="component" value="Chromosome IV"/>
</dbReference>
<keyword evidence="2" id="KW-1185">Reference proteome</keyword>
<reference evidence="1 2" key="1">
    <citation type="journal article" date="2021" name="BMC Genomics">
        <title>Telomere-to-telomere genome assembly of asparaginase-producing Trichoderma simmonsii.</title>
        <authorList>
            <person name="Chung D."/>
            <person name="Kwon Y.M."/>
            <person name="Yang Y."/>
        </authorList>
    </citation>
    <scope>NUCLEOTIDE SEQUENCE [LARGE SCALE GENOMIC DNA]</scope>
    <source>
        <strain evidence="1 2">GH-Sj1</strain>
    </source>
</reference>
<proteinExistence type="predicted"/>
<name>A0A8G0PJC3_9HYPO</name>
<organism evidence="1 2">
    <name type="scientific">Trichoderma simmonsii</name>
    <dbReference type="NCBI Taxonomy" id="1491479"/>
    <lineage>
        <taxon>Eukaryota</taxon>
        <taxon>Fungi</taxon>
        <taxon>Dikarya</taxon>
        <taxon>Ascomycota</taxon>
        <taxon>Pezizomycotina</taxon>
        <taxon>Sordariomycetes</taxon>
        <taxon>Hypocreomycetidae</taxon>
        <taxon>Hypocreales</taxon>
        <taxon>Hypocreaceae</taxon>
        <taxon>Trichoderma</taxon>
    </lineage>
</organism>
<sequence>MPPSSSALAACHGGGMTSFQRSLAALKRNNAVTDTSAGFKLATGTSACICQGPHRRRLHDWKNLCFPRRYSIELPHNRMRFENPPFYSCIILSSGTNSIASHWSQEASRYFTNKPIKPPIQFLDS</sequence>
<dbReference type="AlphaFoldDB" id="A0A8G0PJC3"/>
<evidence type="ECO:0000313" key="1">
    <source>
        <dbReference type="EMBL" id="QYT01415.1"/>
    </source>
</evidence>
<evidence type="ECO:0000313" key="2">
    <source>
        <dbReference type="Proteomes" id="UP000826661"/>
    </source>
</evidence>
<gene>
    <name evidence="1" type="ORF">H0G86_008453</name>
</gene>
<protein>
    <submittedName>
        <fullName evidence="1">Uncharacterized protein</fullName>
    </submittedName>
</protein>
<dbReference type="EMBL" id="CP075867">
    <property type="protein sequence ID" value="QYT01415.1"/>
    <property type="molecule type" value="Genomic_DNA"/>
</dbReference>
<accession>A0A8G0PJC3</accession>